<evidence type="ECO:0000313" key="2">
    <source>
        <dbReference type="Proteomes" id="UP001432027"/>
    </source>
</evidence>
<accession>A0AAV5UJU6</accession>
<sequence length="123" mass="13841">MSERRGRLGRAMGTHDHLAETLHLEVQHAVVHAHARVLVLSLRAVVRAVTHLRVLDARPASRRRAEVGRRTLDGSRCSTSWKHGLGLGDFRIVRLEGVGLRVGQFPSDQAAREKHDSKQRKHQ</sequence>
<comment type="caution">
    <text evidence="1">The sequence shown here is derived from an EMBL/GenBank/DDBJ whole genome shotgun (WGS) entry which is preliminary data.</text>
</comment>
<evidence type="ECO:0000313" key="1">
    <source>
        <dbReference type="EMBL" id="GMT07234.1"/>
    </source>
</evidence>
<organism evidence="1 2">
    <name type="scientific">Pristionchus entomophagus</name>
    <dbReference type="NCBI Taxonomy" id="358040"/>
    <lineage>
        <taxon>Eukaryota</taxon>
        <taxon>Metazoa</taxon>
        <taxon>Ecdysozoa</taxon>
        <taxon>Nematoda</taxon>
        <taxon>Chromadorea</taxon>
        <taxon>Rhabditida</taxon>
        <taxon>Rhabditina</taxon>
        <taxon>Diplogasteromorpha</taxon>
        <taxon>Diplogasteroidea</taxon>
        <taxon>Neodiplogasteridae</taxon>
        <taxon>Pristionchus</taxon>
    </lineage>
</organism>
<reference evidence="1" key="1">
    <citation type="submission" date="2023-10" db="EMBL/GenBank/DDBJ databases">
        <title>Genome assembly of Pristionchus species.</title>
        <authorList>
            <person name="Yoshida K."/>
            <person name="Sommer R.J."/>
        </authorList>
    </citation>
    <scope>NUCLEOTIDE SEQUENCE</scope>
    <source>
        <strain evidence="1">RS0144</strain>
    </source>
</reference>
<gene>
    <name evidence="1" type="ORF">PENTCL1PPCAC_29408</name>
</gene>
<evidence type="ECO:0008006" key="3">
    <source>
        <dbReference type="Google" id="ProtNLM"/>
    </source>
</evidence>
<feature type="non-terminal residue" evidence="1">
    <location>
        <position position="123"/>
    </location>
</feature>
<proteinExistence type="predicted"/>
<protein>
    <recommendedName>
        <fullName evidence="3">Ribosomal protein</fullName>
    </recommendedName>
</protein>
<dbReference type="Proteomes" id="UP001432027">
    <property type="component" value="Unassembled WGS sequence"/>
</dbReference>
<dbReference type="AlphaFoldDB" id="A0AAV5UJU6"/>
<name>A0AAV5UJU6_9BILA</name>
<keyword evidence="2" id="KW-1185">Reference proteome</keyword>
<dbReference type="EMBL" id="BTSX01000006">
    <property type="protein sequence ID" value="GMT07234.1"/>
    <property type="molecule type" value="Genomic_DNA"/>
</dbReference>